<evidence type="ECO:0000259" key="1">
    <source>
        <dbReference type="Pfam" id="PF17171"/>
    </source>
</evidence>
<dbReference type="InterPro" id="IPR050931">
    <property type="entry name" value="Mito_Protein_Transport_Metaxin"/>
</dbReference>
<dbReference type="KEGG" id="dci:103521850"/>
<feature type="domain" description="Metaxin glutathione S-transferase" evidence="1">
    <location>
        <begin position="161"/>
        <end position="223"/>
    </location>
</feature>
<reference evidence="4" key="1">
    <citation type="submission" date="2025-08" db="UniProtKB">
        <authorList>
            <consortium name="RefSeq"/>
        </authorList>
    </citation>
    <scope>IDENTIFICATION</scope>
</reference>
<dbReference type="Gene3D" id="1.20.1050.10">
    <property type="match status" value="1"/>
</dbReference>
<dbReference type="OMA" id="YFQTRCL"/>
<gene>
    <name evidence="4" type="primary">LOC103521850</name>
</gene>
<proteinExistence type="predicted"/>
<evidence type="ECO:0000313" key="4">
    <source>
        <dbReference type="RefSeq" id="XP_008485179.1"/>
    </source>
</evidence>
<dbReference type="PANTHER" id="PTHR12289">
    <property type="entry name" value="METAXIN RELATED"/>
    <property type="match status" value="1"/>
</dbReference>
<dbReference type="RefSeq" id="XP_008485179.1">
    <property type="nucleotide sequence ID" value="XM_008486957.3"/>
</dbReference>
<dbReference type="InterPro" id="IPR012336">
    <property type="entry name" value="Thioredoxin-like_fold"/>
</dbReference>
<dbReference type="AlphaFoldDB" id="A0A1S3DN62"/>
<keyword evidence="3" id="KW-1185">Reference proteome</keyword>
<evidence type="ECO:0000313" key="3">
    <source>
        <dbReference type="Proteomes" id="UP000079169"/>
    </source>
</evidence>
<dbReference type="GeneID" id="103521850"/>
<dbReference type="Proteomes" id="UP000079169">
    <property type="component" value="Unplaced"/>
</dbReference>
<accession>A0A1S3DN62</accession>
<dbReference type="STRING" id="121845.A0A1S3DN62"/>
<organism evidence="3 4">
    <name type="scientific">Diaphorina citri</name>
    <name type="common">Asian citrus psyllid</name>
    <dbReference type="NCBI Taxonomy" id="121845"/>
    <lineage>
        <taxon>Eukaryota</taxon>
        <taxon>Metazoa</taxon>
        <taxon>Ecdysozoa</taxon>
        <taxon>Arthropoda</taxon>
        <taxon>Hexapoda</taxon>
        <taxon>Insecta</taxon>
        <taxon>Pterygota</taxon>
        <taxon>Neoptera</taxon>
        <taxon>Paraneoptera</taxon>
        <taxon>Hemiptera</taxon>
        <taxon>Sternorrhyncha</taxon>
        <taxon>Psylloidea</taxon>
        <taxon>Psyllidae</taxon>
        <taxon>Diaphorininae</taxon>
        <taxon>Diaphorina</taxon>
    </lineage>
</organism>
<dbReference type="GO" id="GO:0007005">
    <property type="term" value="P:mitochondrion organization"/>
    <property type="evidence" value="ECO:0007669"/>
    <property type="project" value="TreeGrafter"/>
</dbReference>
<dbReference type="Pfam" id="PF17171">
    <property type="entry name" value="GST_C_6"/>
    <property type="match status" value="1"/>
</dbReference>
<dbReference type="Pfam" id="PF17172">
    <property type="entry name" value="GST_N_4"/>
    <property type="match status" value="1"/>
</dbReference>
<dbReference type="PANTHER" id="PTHR12289:SF38">
    <property type="entry name" value="METAXIN-2"/>
    <property type="match status" value="1"/>
</dbReference>
<feature type="domain" description="Thioredoxin-like fold" evidence="2">
    <location>
        <begin position="45"/>
        <end position="101"/>
    </location>
</feature>
<dbReference type="CDD" id="cd03211">
    <property type="entry name" value="GST_C_Metaxin2"/>
    <property type="match status" value="1"/>
</dbReference>
<protein>
    <submittedName>
        <fullName evidence="4">Metaxin-2</fullName>
    </submittedName>
</protein>
<sequence>MSSDHQTSTNSSFDLDSEAREIWPDDVKLYQPYEVEQILLPDNAHCLAVQAYLKMLGLKYTVDFRKNAEYMSPSNRVPFIKVGQFLVAELDPIVKFTQNKNYITWCDPTTYREVTKVRHGAVAPWPLNIYLTYKKKLTVQHRLKTLKWLEKSLDQVYKDVDKCCQSLSERLEKNNFFFKDKPTELDALLFGHIYAVLTTPLPNNRFASTIRAYPNLVEHCTRIEQTYFKKDS</sequence>
<name>A0A1S3DN62_DIACI</name>
<evidence type="ECO:0000259" key="2">
    <source>
        <dbReference type="Pfam" id="PF17172"/>
    </source>
</evidence>
<dbReference type="SUPFAM" id="SSF47616">
    <property type="entry name" value="GST C-terminal domain-like"/>
    <property type="match status" value="1"/>
</dbReference>
<dbReference type="InterPro" id="IPR036282">
    <property type="entry name" value="Glutathione-S-Trfase_C_sf"/>
</dbReference>
<dbReference type="PaxDb" id="121845-A0A1S3DN62"/>
<dbReference type="InterPro" id="IPR033468">
    <property type="entry name" value="Metaxin_GST"/>
</dbReference>
<dbReference type="GO" id="GO:0001401">
    <property type="term" value="C:SAM complex"/>
    <property type="evidence" value="ECO:0007669"/>
    <property type="project" value="TreeGrafter"/>
</dbReference>